<feature type="compositionally biased region" description="Basic and acidic residues" evidence="1">
    <location>
        <begin position="83"/>
        <end position="94"/>
    </location>
</feature>
<name>A0A9W7XV90_9FUNG</name>
<evidence type="ECO:0000256" key="1">
    <source>
        <dbReference type="SAM" id="MobiDB-lite"/>
    </source>
</evidence>
<feature type="compositionally biased region" description="Basic residues" evidence="1">
    <location>
        <begin position="138"/>
        <end position="149"/>
    </location>
</feature>
<protein>
    <submittedName>
        <fullName evidence="2">Uncharacterized protein</fullName>
    </submittedName>
</protein>
<organism evidence="2 3">
    <name type="scientific">Coemansia erecta</name>
    <dbReference type="NCBI Taxonomy" id="147472"/>
    <lineage>
        <taxon>Eukaryota</taxon>
        <taxon>Fungi</taxon>
        <taxon>Fungi incertae sedis</taxon>
        <taxon>Zoopagomycota</taxon>
        <taxon>Kickxellomycotina</taxon>
        <taxon>Kickxellomycetes</taxon>
        <taxon>Kickxellales</taxon>
        <taxon>Kickxellaceae</taxon>
        <taxon>Coemansia</taxon>
    </lineage>
</organism>
<evidence type="ECO:0000313" key="3">
    <source>
        <dbReference type="Proteomes" id="UP001149813"/>
    </source>
</evidence>
<feature type="compositionally biased region" description="Low complexity" evidence="1">
    <location>
        <begin position="116"/>
        <end position="126"/>
    </location>
</feature>
<sequence>TECGDSDRADTPDSAVYISSASTRTDGNNGQYSDSVLHLAAPPALTIANTTEAPAQDECGNGDGAPANDSAACTSEASAQIERGSEHADEDHTAAEQTEEPEKHRNRTRSRKKRGTQTQEAQPLEPQAEEAPPETGRKARRHAGKKITNKKYLSYLTTLDPLDPT</sequence>
<comment type="caution">
    <text evidence="2">The sequence shown here is derived from an EMBL/GenBank/DDBJ whole genome shotgun (WGS) entry which is preliminary data.</text>
</comment>
<feature type="compositionally biased region" description="Basic and acidic residues" evidence="1">
    <location>
        <begin position="1"/>
        <end position="11"/>
    </location>
</feature>
<evidence type="ECO:0000313" key="2">
    <source>
        <dbReference type="EMBL" id="KAJ1719057.1"/>
    </source>
</evidence>
<feature type="non-terminal residue" evidence="2">
    <location>
        <position position="1"/>
    </location>
</feature>
<keyword evidence="3" id="KW-1185">Reference proteome</keyword>
<proteinExistence type="predicted"/>
<feature type="region of interest" description="Disordered" evidence="1">
    <location>
        <begin position="1"/>
        <end position="34"/>
    </location>
</feature>
<dbReference type="EMBL" id="JANBOJ010000510">
    <property type="protein sequence ID" value="KAJ1719057.1"/>
    <property type="molecule type" value="Genomic_DNA"/>
</dbReference>
<reference evidence="2" key="1">
    <citation type="submission" date="2022-07" db="EMBL/GenBank/DDBJ databases">
        <title>Phylogenomic reconstructions and comparative analyses of Kickxellomycotina fungi.</title>
        <authorList>
            <person name="Reynolds N.K."/>
            <person name="Stajich J.E."/>
            <person name="Barry K."/>
            <person name="Grigoriev I.V."/>
            <person name="Crous P."/>
            <person name="Smith M.E."/>
        </authorList>
    </citation>
    <scope>NUCLEOTIDE SEQUENCE</scope>
    <source>
        <strain evidence="2">NBRC 32514</strain>
    </source>
</reference>
<feature type="compositionally biased region" description="Basic residues" evidence="1">
    <location>
        <begin position="104"/>
        <end position="115"/>
    </location>
</feature>
<gene>
    <name evidence="2" type="ORF">LPJ53_006109</name>
</gene>
<accession>A0A9W7XV90</accession>
<feature type="region of interest" description="Disordered" evidence="1">
    <location>
        <begin position="48"/>
        <end position="151"/>
    </location>
</feature>
<dbReference type="Proteomes" id="UP001149813">
    <property type="component" value="Unassembled WGS sequence"/>
</dbReference>
<feature type="compositionally biased region" description="Polar residues" evidence="1">
    <location>
        <begin position="17"/>
        <end position="34"/>
    </location>
</feature>
<dbReference type="AlphaFoldDB" id="A0A9W7XV90"/>